<feature type="transmembrane region" description="Helical" evidence="7">
    <location>
        <begin position="303"/>
        <end position="325"/>
    </location>
</feature>
<dbReference type="InterPro" id="IPR004681">
    <property type="entry name" value="TRAP_DctM"/>
</dbReference>
<dbReference type="AlphaFoldDB" id="A0A1Z5HW94"/>
<feature type="transmembrane region" description="Helical" evidence="7">
    <location>
        <begin position="212"/>
        <end position="233"/>
    </location>
</feature>
<keyword evidence="2" id="KW-1003">Cell membrane</keyword>
<feature type="transmembrane region" description="Helical" evidence="7">
    <location>
        <begin position="267"/>
        <end position="291"/>
    </location>
</feature>
<feature type="domain" description="TRAP C4-dicarboxylate transport system permease DctM subunit" evidence="8">
    <location>
        <begin position="6"/>
        <end position="415"/>
    </location>
</feature>
<keyword evidence="5 7" id="KW-1133">Transmembrane helix</keyword>
<dbReference type="Pfam" id="PF06808">
    <property type="entry name" value="DctM"/>
    <property type="match status" value="1"/>
</dbReference>
<evidence type="ECO:0000313" key="9">
    <source>
        <dbReference type="EMBL" id="GAW93784.1"/>
    </source>
</evidence>
<dbReference type="OrthoDB" id="9772674at2"/>
<organism evidence="9 10">
    <name type="scientific">Calderihabitans maritimus</name>
    <dbReference type="NCBI Taxonomy" id="1246530"/>
    <lineage>
        <taxon>Bacteria</taxon>
        <taxon>Bacillati</taxon>
        <taxon>Bacillota</taxon>
        <taxon>Clostridia</taxon>
        <taxon>Neomoorellales</taxon>
        <taxon>Calderihabitantaceae</taxon>
        <taxon>Calderihabitans</taxon>
    </lineage>
</organism>
<dbReference type="GO" id="GO:0005886">
    <property type="term" value="C:plasma membrane"/>
    <property type="evidence" value="ECO:0007669"/>
    <property type="project" value="UniProtKB-SubCell"/>
</dbReference>
<dbReference type="PANTHER" id="PTHR33362:SF5">
    <property type="entry name" value="C4-DICARBOXYLATE TRAP TRANSPORTER LARGE PERMEASE PROTEIN DCTM"/>
    <property type="match status" value="1"/>
</dbReference>
<evidence type="ECO:0000256" key="6">
    <source>
        <dbReference type="ARBA" id="ARBA00023136"/>
    </source>
</evidence>
<evidence type="ECO:0000313" key="10">
    <source>
        <dbReference type="Proteomes" id="UP000197032"/>
    </source>
</evidence>
<proteinExistence type="predicted"/>
<dbReference type="InterPro" id="IPR010656">
    <property type="entry name" value="DctM"/>
</dbReference>
<keyword evidence="3" id="KW-0997">Cell inner membrane</keyword>
<gene>
    <name evidence="9" type="ORF">KKC1_29110</name>
</gene>
<dbReference type="GO" id="GO:0022857">
    <property type="term" value="F:transmembrane transporter activity"/>
    <property type="evidence" value="ECO:0007669"/>
    <property type="project" value="TreeGrafter"/>
</dbReference>
<keyword evidence="4 7" id="KW-0812">Transmembrane</keyword>
<accession>A0A1Z5HW94</accession>
<keyword evidence="10" id="KW-1185">Reference proteome</keyword>
<evidence type="ECO:0000256" key="2">
    <source>
        <dbReference type="ARBA" id="ARBA00022475"/>
    </source>
</evidence>
<protein>
    <submittedName>
        <fullName evidence="9">TRAP C4-dicarboxylate transport system permease DctM</fullName>
    </submittedName>
</protein>
<evidence type="ECO:0000256" key="3">
    <source>
        <dbReference type="ARBA" id="ARBA00022519"/>
    </source>
</evidence>
<evidence type="ECO:0000256" key="4">
    <source>
        <dbReference type="ARBA" id="ARBA00022692"/>
    </source>
</evidence>
<comment type="subcellular location">
    <subcellularLocation>
        <location evidence="1">Cell inner membrane</location>
        <topology evidence="1">Multi-pass membrane protein</topology>
    </subcellularLocation>
</comment>
<feature type="transmembrane region" description="Helical" evidence="7">
    <location>
        <begin position="49"/>
        <end position="68"/>
    </location>
</feature>
<dbReference type="EMBL" id="BDGJ01000168">
    <property type="protein sequence ID" value="GAW93784.1"/>
    <property type="molecule type" value="Genomic_DNA"/>
</dbReference>
<reference evidence="10" key="1">
    <citation type="journal article" date="2017" name="Appl. Environ. Microbiol.">
        <title>Genomic analysis of Calderihabitans maritimus KKC1, a thermophilic hydrogenogenic carboxydotrophic bacterium isolated from marine sediment.</title>
        <authorList>
            <person name="Omae K."/>
            <person name="Yoneda Y."/>
            <person name="Fukuyama Y."/>
            <person name="Yoshida T."/>
            <person name="Sako Y."/>
        </authorList>
    </citation>
    <scope>NUCLEOTIDE SEQUENCE [LARGE SCALE GENOMIC DNA]</scope>
    <source>
        <strain evidence="10">KKC1</strain>
    </source>
</reference>
<feature type="transmembrane region" description="Helical" evidence="7">
    <location>
        <begin position="396"/>
        <end position="419"/>
    </location>
</feature>
<feature type="transmembrane region" description="Helical" evidence="7">
    <location>
        <begin position="167"/>
        <end position="191"/>
    </location>
</feature>
<evidence type="ECO:0000256" key="5">
    <source>
        <dbReference type="ARBA" id="ARBA00022989"/>
    </source>
</evidence>
<evidence type="ECO:0000256" key="7">
    <source>
        <dbReference type="SAM" id="Phobius"/>
    </source>
</evidence>
<feature type="transmembrane region" description="Helical" evidence="7">
    <location>
        <begin position="80"/>
        <end position="106"/>
    </location>
</feature>
<evidence type="ECO:0000259" key="8">
    <source>
        <dbReference type="Pfam" id="PF06808"/>
    </source>
</evidence>
<dbReference type="NCBIfam" id="TIGR00786">
    <property type="entry name" value="dctM"/>
    <property type="match status" value="1"/>
</dbReference>
<sequence>MTAILFGVFAILVLLNVPVAVSLGLATITAIAATNTVPLMVVAQKLFTATDSFPLMAIPFFMIAGSLMEKGGISRRLIRFANALVGSLPGGLALVTVLASMFFAAISGSSPATVAAIGSIMIPAMVRQGYAKDFATATQASSGYIGVIIPPSIPMVTYGVVTGASIGALFMAGFVPGILIGAALMTVAFVIAKKNGYVGEQRANFKEVWTAFKDAFLALLMPVIILGGIYGGVFTPTEAANVAVIYGLVVGMFVYRELKWSDIPAVLRASAISTAMVMLIIATASAFGLLLTREMIPNKIANFFIGITDSKLILLILINLMLLVVGTFMETNAAIIILAPIFFPVIIQMGIDPIHFGVIMVINLAIGMITPPLGVNLFVACGLTKLPIERIIKANWAYLFVSLAVLALITYFPALSLWLPNLLQ</sequence>
<dbReference type="PANTHER" id="PTHR33362">
    <property type="entry name" value="SIALIC ACID TRAP TRANSPORTER PERMEASE PROTEIN SIAT-RELATED"/>
    <property type="match status" value="1"/>
</dbReference>
<comment type="caution">
    <text evidence="9">The sequence shown here is derived from an EMBL/GenBank/DDBJ whole genome shotgun (WGS) entry which is preliminary data.</text>
</comment>
<dbReference type="PIRSF" id="PIRSF006066">
    <property type="entry name" value="HI0050"/>
    <property type="match status" value="1"/>
</dbReference>
<keyword evidence="6 7" id="KW-0472">Membrane</keyword>
<feature type="transmembrane region" description="Helical" evidence="7">
    <location>
        <begin position="332"/>
        <end position="351"/>
    </location>
</feature>
<feature type="transmembrane region" description="Helical" evidence="7">
    <location>
        <begin position="239"/>
        <end position="255"/>
    </location>
</feature>
<name>A0A1Z5HW94_9FIRM</name>
<dbReference type="Proteomes" id="UP000197032">
    <property type="component" value="Unassembled WGS sequence"/>
</dbReference>
<dbReference type="RefSeq" id="WP_088554853.1">
    <property type="nucleotide sequence ID" value="NZ_BDGJ01000168.1"/>
</dbReference>
<feature type="transmembrane region" description="Helical" evidence="7">
    <location>
        <begin position="357"/>
        <end position="384"/>
    </location>
</feature>
<feature type="transmembrane region" description="Helical" evidence="7">
    <location>
        <begin position="112"/>
        <end position="130"/>
    </location>
</feature>
<feature type="transmembrane region" description="Helical" evidence="7">
    <location>
        <begin position="142"/>
        <end position="161"/>
    </location>
</feature>
<evidence type="ECO:0000256" key="1">
    <source>
        <dbReference type="ARBA" id="ARBA00004429"/>
    </source>
</evidence>